<accession>A0ABN0SSH5</accession>
<feature type="domain" description="Aldehyde dehydrogenase" evidence="4">
    <location>
        <begin position="35"/>
        <end position="493"/>
    </location>
</feature>
<dbReference type="Proteomes" id="UP001498238">
    <property type="component" value="Unassembled WGS sequence"/>
</dbReference>
<keyword evidence="6" id="KW-1185">Reference proteome</keyword>
<reference evidence="5 6" key="1">
    <citation type="submission" date="2024-01" db="EMBL/GenBank/DDBJ databases">
        <title>Characterization of antibiotic resistant novel bacterial strains and their environmental applications.</title>
        <authorList>
            <person name="Manzoor S."/>
            <person name="Abbas S."/>
            <person name="Arshad M."/>
            <person name="Ahmed I."/>
        </authorList>
    </citation>
    <scope>NUCLEOTIDE SEQUENCE [LARGE SCALE GENOMIC DNA]</scope>
    <source>
        <strain evidence="5 6">NCCP-602</strain>
    </source>
</reference>
<evidence type="ECO:0000259" key="4">
    <source>
        <dbReference type="Pfam" id="PF00171"/>
    </source>
</evidence>
<name>A0ABN0SSH5_9MICO</name>
<dbReference type="InterPro" id="IPR050740">
    <property type="entry name" value="Aldehyde_DH_Superfamily"/>
</dbReference>
<dbReference type="InterPro" id="IPR029510">
    <property type="entry name" value="Ald_DH_CS_GLU"/>
</dbReference>
<dbReference type="PANTHER" id="PTHR43353">
    <property type="entry name" value="SUCCINATE-SEMIALDEHYDE DEHYDROGENASE, MITOCHONDRIAL"/>
    <property type="match status" value="1"/>
</dbReference>
<dbReference type="PROSITE" id="PS00070">
    <property type="entry name" value="ALDEHYDE_DEHYDR_CYS"/>
    <property type="match status" value="1"/>
</dbReference>
<dbReference type="InterPro" id="IPR016162">
    <property type="entry name" value="Ald_DH_N"/>
</dbReference>
<sequence length="500" mass="53577">MVLSPTQNGPSAPTEERIASVLAAVPRQILIDGRWRSAATDDKLTVTDPSTGRRLLDVADARASDGIAALTAATSAFPEWSRRSPRERSDLLRSAYELLLERDEDFALLIALEMGKPFREAQSEVEYAADFLRWFSEEAVRLHGRTGLNPAGTGRMSVTRYPVGPCFLVTPWNFPLAMATRKLAPALASGCTAVIKPAEATPLTTLLFASLLEEAGTPPGVVNVIVTSRPADVSEPIIRDPRLRKLSFTGSTGTGRRLMEQAAPGVLRLSMELGGNAPFLVFDDADLDAAVVGAMQAKFRNTGQACTAANRFFVQRGVAEGFVARIVAEVDRFSLGAGTDPNTDIGPLIDTRSVEKVDRLIRDAVACGAELMYGTGPVPGEGTFYSPTVLTEVPRTAAILREEIFGPVLPIVVFDEEAEAVELANDTEYGLAAYAFTTDLARGQRMVDSIEAGMIGINTGVISDAAAPFGGWKQSGLGREGGVEGIEEYTQLKYSLTSHH</sequence>
<dbReference type="InterPro" id="IPR016160">
    <property type="entry name" value="Ald_DH_CS_CYS"/>
</dbReference>
<comment type="caution">
    <text evidence="5">The sequence shown here is derived from an EMBL/GenBank/DDBJ whole genome shotgun (WGS) entry which is preliminary data.</text>
</comment>
<keyword evidence="1 3" id="KW-0560">Oxidoreductase</keyword>
<dbReference type="InterPro" id="IPR015590">
    <property type="entry name" value="Aldehyde_DH_dom"/>
</dbReference>
<comment type="similarity">
    <text evidence="3">Belongs to the aldehyde dehydrogenase family.</text>
</comment>
<dbReference type="Gene3D" id="3.40.309.10">
    <property type="entry name" value="Aldehyde Dehydrogenase, Chain A, domain 2"/>
    <property type="match status" value="1"/>
</dbReference>
<dbReference type="PROSITE" id="PS00687">
    <property type="entry name" value="ALDEHYDE_DEHYDR_GLU"/>
    <property type="match status" value="1"/>
</dbReference>
<feature type="active site" evidence="2">
    <location>
        <position position="272"/>
    </location>
</feature>
<evidence type="ECO:0000313" key="6">
    <source>
        <dbReference type="Proteomes" id="UP001498238"/>
    </source>
</evidence>
<dbReference type="InterPro" id="IPR016161">
    <property type="entry name" value="Ald_DH/histidinol_DH"/>
</dbReference>
<gene>
    <name evidence="5" type="ORF">NCCP602_33460</name>
</gene>
<evidence type="ECO:0000313" key="5">
    <source>
        <dbReference type="EMBL" id="GAA0037384.1"/>
    </source>
</evidence>
<dbReference type="SUPFAM" id="SSF53720">
    <property type="entry name" value="ALDH-like"/>
    <property type="match status" value="1"/>
</dbReference>
<dbReference type="EMBL" id="BAAAAF010000025">
    <property type="protein sequence ID" value="GAA0037384.1"/>
    <property type="molecule type" value="Genomic_DNA"/>
</dbReference>
<organism evidence="5 6">
    <name type="scientific">Brevibacterium metallidurans</name>
    <dbReference type="NCBI Taxonomy" id="1482676"/>
    <lineage>
        <taxon>Bacteria</taxon>
        <taxon>Bacillati</taxon>
        <taxon>Actinomycetota</taxon>
        <taxon>Actinomycetes</taxon>
        <taxon>Micrococcales</taxon>
        <taxon>Brevibacteriaceae</taxon>
        <taxon>Brevibacterium</taxon>
    </lineage>
</organism>
<protein>
    <submittedName>
        <fullName evidence="5">NAD-dependent succinate-semialdehyde dehydrogenase</fullName>
    </submittedName>
</protein>
<evidence type="ECO:0000256" key="2">
    <source>
        <dbReference type="PROSITE-ProRule" id="PRU10007"/>
    </source>
</evidence>
<evidence type="ECO:0000256" key="1">
    <source>
        <dbReference type="ARBA" id="ARBA00023002"/>
    </source>
</evidence>
<dbReference type="Pfam" id="PF00171">
    <property type="entry name" value="Aldedh"/>
    <property type="match status" value="1"/>
</dbReference>
<evidence type="ECO:0000256" key="3">
    <source>
        <dbReference type="RuleBase" id="RU003345"/>
    </source>
</evidence>
<dbReference type="Gene3D" id="3.40.605.10">
    <property type="entry name" value="Aldehyde Dehydrogenase, Chain A, domain 1"/>
    <property type="match status" value="1"/>
</dbReference>
<proteinExistence type="inferred from homology"/>
<dbReference type="CDD" id="cd07103">
    <property type="entry name" value="ALDH_F5_SSADH_GabD"/>
    <property type="match status" value="1"/>
</dbReference>
<dbReference type="RefSeq" id="WP_339394004.1">
    <property type="nucleotide sequence ID" value="NZ_BAAAAF010000025.1"/>
</dbReference>
<dbReference type="PANTHER" id="PTHR43353:SF5">
    <property type="entry name" value="SUCCINATE-SEMIALDEHYDE DEHYDROGENASE, MITOCHONDRIAL"/>
    <property type="match status" value="1"/>
</dbReference>
<dbReference type="InterPro" id="IPR016163">
    <property type="entry name" value="Ald_DH_C"/>
</dbReference>